<dbReference type="AlphaFoldDB" id="A0A2P2PY09"/>
<protein>
    <submittedName>
        <fullName evidence="1">Uncharacterized protein</fullName>
    </submittedName>
</protein>
<accession>A0A2P2PY09</accession>
<sequence>MWHFYFFPQSNELKPSHQLIQHDQYSQKLPQRYC</sequence>
<dbReference type="EMBL" id="GGEC01079160">
    <property type="protein sequence ID" value="MBX59644.1"/>
    <property type="molecule type" value="Transcribed_RNA"/>
</dbReference>
<name>A0A2P2PY09_RHIMU</name>
<organism evidence="1">
    <name type="scientific">Rhizophora mucronata</name>
    <name type="common">Asiatic mangrove</name>
    <dbReference type="NCBI Taxonomy" id="61149"/>
    <lineage>
        <taxon>Eukaryota</taxon>
        <taxon>Viridiplantae</taxon>
        <taxon>Streptophyta</taxon>
        <taxon>Embryophyta</taxon>
        <taxon>Tracheophyta</taxon>
        <taxon>Spermatophyta</taxon>
        <taxon>Magnoliopsida</taxon>
        <taxon>eudicotyledons</taxon>
        <taxon>Gunneridae</taxon>
        <taxon>Pentapetalae</taxon>
        <taxon>rosids</taxon>
        <taxon>fabids</taxon>
        <taxon>Malpighiales</taxon>
        <taxon>Rhizophoraceae</taxon>
        <taxon>Rhizophora</taxon>
    </lineage>
</organism>
<reference evidence="1" key="1">
    <citation type="submission" date="2018-02" db="EMBL/GenBank/DDBJ databases">
        <title>Rhizophora mucronata_Transcriptome.</title>
        <authorList>
            <person name="Meera S.P."/>
            <person name="Sreeshan A."/>
            <person name="Augustine A."/>
        </authorList>
    </citation>
    <scope>NUCLEOTIDE SEQUENCE</scope>
    <source>
        <tissue evidence="1">Leaf</tissue>
    </source>
</reference>
<proteinExistence type="predicted"/>
<evidence type="ECO:0000313" key="1">
    <source>
        <dbReference type="EMBL" id="MBX59644.1"/>
    </source>
</evidence>